<dbReference type="EMBL" id="BGZK01000625">
    <property type="protein sequence ID" value="GBP53470.1"/>
    <property type="molecule type" value="Genomic_DNA"/>
</dbReference>
<name>A0A4C1WRJ4_EUMVA</name>
<dbReference type="Proteomes" id="UP000299102">
    <property type="component" value="Unassembled WGS sequence"/>
</dbReference>
<accession>A0A4C1WRJ4</accession>
<gene>
    <name evidence="1" type="ORF">EVAR_17546_1</name>
</gene>
<organism evidence="1 2">
    <name type="scientific">Eumeta variegata</name>
    <name type="common">Bagworm moth</name>
    <name type="synonym">Eumeta japonica</name>
    <dbReference type="NCBI Taxonomy" id="151549"/>
    <lineage>
        <taxon>Eukaryota</taxon>
        <taxon>Metazoa</taxon>
        <taxon>Ecdysozoa</taxon>
        <taxon>Arthropoda</taxon>
        <taxon>Hexapoda</taxon>
        <taxon>Insecta</taxon>
        <taxon>Pterygota</taxon>
        <taxon>Neoptera</taxon>
        <taxon>Endopterygota</taxon>
        <taxon>Lepidoptera</taxon>
        <taxon>Glossata</taxon>
        <taxon>Ditrysia</taxon>
        <taxon>Tineoidea</taxon>
        <taxon>Psychidae</taxon>
        <taxon>Oiketicinae</taxon>
        <taxon>Eumeta</taxon>
    </lineage>
</organism>
<protein>
    <submittedName>
        <fullName evidence="1">Uncharacterized protein</fullName>
    </submittedName>
</protein>
<keyword evidence="2" id="KW-1185">Reference proteome</keyword>
<reference evidence="1 2" key="1">
    <citation type="journal article" date="2019" name="Commun. Biol.">
        <title>The bagworm genome reveals a unique fibroin gene that provides high tensile strength.</title>
        <authorList>
            <person name="Kono N."/>
            <person name="Nakamura H."/>
            <person name="Ohtoshi R."/>
            <person name="Tomita M."/>
            <person name="Numata K."/>
            <person name="Arakawa K."/>
        </authorList>
    </citation>
    <scope>NUCLEOTIDE SEQUENCE [LARGE SCALE GENOMIC DNA]</scope>
</reference>
<sequence length="72" mass="7923">MLMNPRAVGGPVHDSSIISVIDELLNCSAVSISSRQLATWEEDIRSGDRQAYADALQKMQHDRPSLSLTVKI</sequence>
<evidence type="ECO:0000313" key="2">
    <source>
        <dbReference type="Proteomes" id="UP000299102"/>
    </source>
</evidence>
<proteinExistence type="predicted"/>
<evidence type="ECO:0000313" key="1">
    <source>
        <dbReference type="EMBL" id="GBP53470.1"/>
    </source>
</evidence>
<dbReference type="AlphaFoldDB" id="A0A4C1WRJ4"/>
<comment type="caution">
    <text evidence="1">The sequence shown here is derived from an EMBL/GenBank/DDBJ whole genome shotgun (WGS) entry which is preliminary data.</text>
</comment>